<keyword evidence="1" id="KW-0808">Transferase</keyword>
<dbReference type="STRING" id="610380.E2BDM5"/>
<protein>
    <submittedName>
        <fullName evidence="1">RNA-directed DNA polymerase from mobile element jockey</fullName>
    </submittedName>
</protein>
<keyword evidence="2" id="KW-1185">Reference proteome</keyword>
<sequence>DIDSLVRLFTKEELCFIISSLKIKSAHGPDLIFNRVIKLLPESILSFFLKLFNRIFHLRIYPDCWRQFFMIFIPKPGSRSLRPITLANSLLKIFERLIHPRLE</sequence>
<dbReference type="GO" id="GO:0003964">
    <property type="term" value="F:RNA-directed DNA polymerase activity"/>
    <property type="evidence" value="ECO:0007669"/>
    <property type="project" value="UniProtKB-KW"/>
</dbReference>
<evidence type="ECO:0000313" key="1">
    <source>
        <dbReference type="EMBL" id="EFN86187.1"/>
    </source>
</evidence>
<dbReference type="EMBL" id="GL447678">
    <property type="protein sequence ID" value="EFN86187.1"/>
    <property type="molecule type" value="Genomic_DNA"/>
</dbReference>
<proteinExistence type="predicted"/>
<accession>E2BDM5</accession>
<dbReference type="Proteomes" id="UP000008237">
    <property type="component" value="Unassembled WGS sequence"/>
</dbReference>
<name>E2BDM5_HARSA</name>
<evidence type="ECO:0000313" key="2">
    <source>
        <dbReference type="Proteomes" id="UP000008237"/>
    </source>
</evidence>
<feature type="non-terminal residue" evidence="1">
    <location>
        <position position="103"/>
    </location>
</feature>
<keyword evidence="1" id="KW-0548">Nucleotidyltransferase</keyword>
<dbReference type="InParanoid" id="E2BDM5"/>
<dbReference type="PANTHER" id="PTHR19446">
    <property type="entry name" value="REVERSE TRANSCRIPTASES"/>
    <property type="match status" value="1"/>
</dbReference>
<organism evidence="2">
    <name type="scientific">Harpegnathos saltator</name>
    <name type="common">Jerdon's jumping ant</name>
    <dbReference type="NCBI Taxonomy" id="610380"/>
    <lineage>
        <taxon>Eukaryota</taxon>
        <taxon>Metazoa</taxon>
        <taxon>Ecdysozoa</taxon>
        <taxon>Arthropoda</taxon>
        <taxon>Hexapoda</taxon>
        <taxon>Insecta</taxon>
        <taxon>Pterygota</taxon>
        <taxon>Neoptera</taxon>
        <taxon>Endopterygota</taxon>
        <taxon>Hymenoptera</taxon>
        <taxon>Apocrita</taxon>
        <taxon>Aculeata</taxon>
        <taxon>Formicoidea</taxon>
        <taxon>Formicidae</taxon>
        <taxon>Ponerinae</taxon>
        <taxon>Ponerini</taxon>
        <taxon>Harpegnathos</taxon>
    </lineage>
</organism>
<dbReference type="AlphaFoldDB" id="E2BDM5"/>
<dbReference type="OMA" id="FFMIFIP"/>
<reference evidence="1 2" key="1">
    <citation type="journal article" date="2010" name="Science">
        <title>Genomic comparison of the ants Camponotus floridanus and Harpegnathos saltator.</title>
        <authorList>
            <person name="Bonasio R."/>
            <person name="Zhang G."/>
            <person name="Ye C."/>
            <person name="Mutti N.S."/>
            <person name="Fang X."/>
            <person name="Qin N."/>
            <person name="Donahue G."/>
            <person name="Yang P."/>
            <person name="Li Q."/>
            <person name="Li C."/>
            <person name="Zhang P."/>
            <person name="Huang Z."/>
            <person name="Berger S.L."/>
            <person name="Reinberg D."/>
            <person name="Wang J."/>
            <person name="Liebig J."/>
        </authorList>
    </citation>
    <scope>NUCLEOTIDE SEQUENCE [LARGE SCALE GENOMIC DNA]</scope>
    <source>
        <strain evidence="1 2">R22 G/1</strain>
    </source>
</reference>
<keyword evidence="1" id="KW-0695">RNA-directed DNA polymerase</keyword>
<gene>
    <name evidence="1" type="ORF">EAI_11275</name>
</gene>
<feature type="non-terminal residue" evidence="1">
    <location>
        <position position="1"/>
    </location>
</feature>